<protein>
    <submittedName>
        <fullName evidence="1">Uncharacterized protein</fullName>
    </submittedName>
</protein>
<keyword evidence="2" id="KW-1185">Reference proteome</keyword>
<reference evidence="1 2" key="1">
    <citation type="submission" date="2024-09" db="EMBL/GenBank/DDBJ databases">
        <authorList>
            <person name="Sun Q."/>
            <person name="Mori K."/>
        </authorList>
    </citation>
    <scope>NUCLEOTIDE SEQUENCE [LARGE SCALE GENOMIC DNA]</scope>
    <source>
        <strain evidence="1 2">JCM 3331</strain>
    </source>
</reference>
<dbReference type="EMBL" id="JBHMCG010000052">
    <property type="protein sequence ID" value="MFB9572924.1"/>
    <property type="molecule type" value="Genomic_DNA"/>
</dbReference>
<name>A0ABV5R513_9ACTN</name>
<proteinExistence type="predicted"/>
<sequence length="147" mass="14883">MDFTLPAGLAGVEDNALARGQVVPLSGLASHVGLLMTATYAPASGLTGTVTITYTDKTTASSPVTVPDWASSTVPQKAVVAAHGDRVNGSGRAQSTRVANLCSVAVDVDPHRRPASDTLPTGPRYMGAKSPALHVFALATDGPDSAS</sequence>
<gene>
    <name evidence="1" type="ORF">ACFFTL_11465</name>
</gene>
<accession>A0ABV5R513</accession>
<comment type="caution">
    <text evidence="1">The sequence shown here is derived from an EMBL/GenBank/DDBJ whole genome shotgun (WGS) entry which is preliminary data.</text>
</comment>
<evidence type="ECO:0000313" key="2">
    <source>
        <dbReference type="Proteomes" id="UP001589710"/>
    </source>
</evidence>
<evidence type="ECO:0000313" key="1">
    <source>
        <dbReference type="EMBL" id="MFB9572924.1"/>
    </source>
</evidence>
<dbReference type="RefSeq" id="WP_345519102.1">
    <property type="nucleotide sequence ID" value="NZ_BAAAXD010000052.1"/>
</dbReference>
<organism evidence="1 2">
    <name type="scientific">Streptomyces yanii</name>
    <dbReference type="NCBI Taxonomy" id="78510"/>
    <lineage>
        <taxon>Bacteria</taxon>
        <taxon>Bacillati</taxon>
        <taxon>Actinomycetota</taxon>
        <taxon>Actinomycetes</taxon>
        <taxon>Kitasatosporales</taxon>
        <taxon>Streptomycetaceae</taxon>
        <taxon>Streptomyces</taxon>
    </lineage>
</organism>
<dbReference type="Proteomes" id="UP001589710">
    <property type="component" value="Unassembled WGS sequence"/>
</dbReference>